<keyword evidence="4" id="KW-0597">Phosphoprotein</keyword>
<keyword evidence="6" id="KW-0539">Nucleus</keyword>
<evidence type="ECO:0000256" key="8">
    <source>
        <dbReference type="ARBA" id="ARBA00023567"/>
    </source>
</evidence>
<dbReference type="SMART" id="SM00736">
    <property type="entry name" value="CADG"/>
    <property type="match status" value="2"/>
</dbReference>
<dbReference type="InterPro" id="IPR013783">
    <property type="entry name" value="Ig-like_fold"/>
</dbReference>
<evidence type="ECO:0000256" key="3">
    <source>
        <dbReference type="ARBA" id="ARBA00004642"/>
    </source>
</evidence>
<evidence type="ECO:0000313" key="16">
    <source>
        <dbReference type="Proteomes" id="UP001162164"/>
    </source>
</evidence>
<evidence type="ECO:0000256" key="10">
    <source>
        <dbReference type="ARBA" id="ARBA00026224"/>
    </source>
</evidence>
<keyword evidence="7" id="KW-0628">Postsynaptic cell membrane</keyword>
<accession>A0ABQ9JEJ7</accession>
<dbReference type="Pfam" id="PF05454">
    <property type="entry name" value="DAG1"/>
    <property type="match status" value="1"/>
</dbReference>
<keyword evidence="7" id="KW-0472">Membrane</keyword>
<dbReference type="PANTHER" id="PTHR21559:SF21">
    <property type="entry name" value="DYSTROGLYCAN 1"/>
    <property type="match status" value="1"/>
</dbReference>
<dbReference type="SUPFAM" id="SSF49313">
    <property type="entry name" value="Cadherin-like"/>
    <property type="match status" value="2"/>
</dbReference>
<protein>
    <recommendedName>
        <fullName evidence="10">Dystroglycan 1</fullName>
    </recommendedName>
    <alternativeName>
        <fullName evidence="12">Dystroglycan</fullName>
    </alternativeName>
    <alternativeName>
        <fullName evidence="11">Dystrophin-associated glycoprotein 1</fullName>
    </alternativeName>
</protein>
<keyword evidence="5" id="KW-0770">Synapse</keyword>
<dbReference type="Gene3D" id="2.60.40.10">
    <property type="entry name" value="Immunoglobulins"/>
    <property type="match status" value="2"/>
</dbReference>
<evidence type="ECO:0000256" key="12">
    <source>
        <dbReference type="ARBA" id="ARBA00031034"/>
    </source>
</evidence>
<dbReference type="InterPro" id="IPR006644">
    <property type="entry name" value="Cadg"/>
</dbReference>
<evidence type="ECO:0000256" key="1">
    <source>
        <dbReference type="ARBA" id="ARBA00004135"/>
    </source>
</evidence>
<evidence type="ECO:0000256" key="11">
    <source>
        <dbReference type="ARBA" id="ARBA00030092"/>
    </source>
</evidence>
<evidence type="ECO:0000313" key="15">
    <source>
        <dbReference type="EMBL" id="KAJ8976623.1"/>
    </source>
</evidence>
<evidence type="ECO:0000256" key="6">
    <source>
        <dbReference type="ARBA" id="ARBA00023242"/>
    </source>
</evidence>
<dbReference type="Proteomes" id="UP001162164">
    <property type="component" value="Unassembled WGS sequence"/>
</dbReference>
<dbReference type="InterPro" id="IPR008465">
    <property type="entry name" value="DAG1_C"/>
</dbReference>
<name>A0ABQ9JEJ7_9CUCU</name>
<dbReference type="PANTHER" id="PTHR21559">
    <property type="entry name" value="DYSTROGLYCAN-RELATED"/>
    <property type="match status" value="1"/>
</dbReference>
<evidence type="ECO:0000256" key="13">
    <source>
        <dbReference type="ARBA" id="ARBA00034100"/>
    </source>
</evidence>
<dbReference type="InterPro" id="IPR015919">
    <property type="entry name" value="Cadherin-like_sf"/>
</dbReference>
<evidence type="ECO:0000256" key="4">
    <source>
        <dbReference type="ARBA" id="ARBA00022553"/>
    </source>
</evidence>
<comment type="caution">
    <text evidence="15">The sequence shown here is derived from an EMBL/GenBank/DDBJ whole genome shotgun (WGS) entry which is preliminary data.</text>
</comment>
<feature type="domain" description="Peptidase S72" evidence="14">
    <location>
        <begin position="236"/>
        <end position="348"/>
    </location>
</feature>
<comment type="function">
    <text evidence="9">Transmembrane protein that plays important roles in connecting the extracellular matrix to the cytoskeleton. Acts as a cell adhesion receptor in both muscle and non-muscle tissues. Receptor for both DMD and UTRN and, through these interactions, scaffolds axin to the cytoskeleton. Also functions in cell adhesion-mediated signaling and implicated in cell polarity.</text>
</comment>
<evidence type="ECO:0000259" key="14">
    <source>
        <dbReference type="PROSITE" id="PS51699"/>
    </source>
</evidence>
<evidence type="ECO:0000256" key="2">
    <source>
        <dbReference type="ARBA" id="ARBA00004239"/>
    </source>
</evidence>
<organism evidence="15 16">
    <name type="scientific">Molorchus minor</name>
    <dbReference type="NCBI Taxonomy" id="1323400"/>
    <lineage>
        <taxon>Eukaryota</taxon>
        <taxon>Metazoa</taxon>
        <taxon>Ecdysozoa</taxon>
        <taxon>Arthropoda</taxon>
        <taxon>Hexapoda</taxon>
        <taxon>Insecta</taxon>
        <taxon>Pterygota</taxon>
        <taxon>Neoptera</taxon>
        <taxon>Endopterygota</taxon>
        <taxon>Coleoptera</taxon>
        <taxon>Polyphaga</taxon>
        <taxon>Cucujiformia</taxon>
        <taxon>Chrysomeloidea</taxon>
        <taxon>Cerambycidae</taxon>
        <taxon>Lamiinae</taxon>
        <taxon>Monochamini</taxon>
        <taxon>Molorchus</taxon>
    </lineage>
</organism>
<comment type="function">
    <text evidence="8">The dystroglycan complex is involved in a number of processes including laminin and basement membrane assembly, sarcolemmal stability, cell survival, peripheral nerve myelination, nodal structure, cell migration, and epithelial polarization.</text>
</comment>
<comment type="subcellular location">
    <subcellularLocation>
        <location evidence="1">Cell membrane</location>
        <location evidence="1">Sarcolemma</location>
    </subcellularLocation>
    <subcellularLocation>
        <location evidence="3">Nucleus</location>
        <location evidence="3">Nucleoplasm</location>
    </subcellularLocation>
    <subcellularLocation>
        <location evidence="13">Postsynaptic cell membrane</location>
    </subcellularLocation>
    <subcellularLocation>
        <location evidence="2">Secreted</location>
        <location evidence="2">Extracellular space</location>
    </subcellularLocation>
</comment>
<dbReference type="InterPro" id="IPR030398">
    <property type="entry name" value="SEA_DG_dom"/>
</dbReference>
<keyword evidence="16" id="KW-1185">Reference proteome</keyword>
<gene>
    <name evidence="15" type="ORF">NQ317_009715</name>
</gene>
<sequence>MNFRIPKLYGLSEANSWQHTYPAAACVVCVYLCVSKKDARTATEGAPSTDRTTFTTSEIHSFIDIDSRNVYTQHEYAFSTYHHATPTTEVLTTLEEETTFKATTIRHISTPKITTPLRGVTEGIEYHDNFAPYIENRLQQVSVIAGKIFRFVIPLNAFKDIEDEYNLTYELLDSDNKTVKNNTWLSFNPARREIYGLPLEDDVSKWVFWIKATDQEGSSTQERLIIHVQQHKLDLVVNHEISLYIRIEKHQEFPHYVDWSLRVLRALGRMYHTNMTEITVRHINYTSEPVIFTWSNDSIPTVYCPDVEIEKLYKTLTANDRGDPARELNFALAPELRVKKVVYRELGVCQESQTPATPSKGPVTPPGNFSPILRNPIDEINATVGELLIYTVKEVSVLVIQKRVDTFYDPEDVDPMKLNISLLTGARKPIPAKNWLQFDSKNREFFGIPRKVGRSEYQLICVDSGGQMVGDSLEVVVHPPQKKKYNVEFIMNITEYSIRNFQ</sequence>
<proteinExistence type="predicted"/>
<evidence type="ECO:0000256" key="5">
    <source>
        <dbReference type="ARBA" id="ARBA00023018"/>
    </source>
</evidence>
<evidence type="ECO:0000256" key="9">
    <source>
        <dbReference type="ARBA" id="ARBA00024991"/>
    </source>
</evidence>
<dbReference type="PROSITE" id="PS51699">
    <property type="entry name" value="SEA_DG"/>
    <property type="match status" value="1"/>
</dbReference>
<evidence type="ECO:0000256" key="7">
    <source>
        <dbReference type="ARBA" id="ARBA00023257"/>
    </source>
</evidence>
<dbReference type="EMBL" id="JAPWTJ010000647">
    <property type="protein sequence ID" value="KAJ8976623.1"/>
    <property type="molecule type" value="Genomic_DNA"/>
</dbReference>
<reference evidence="15" key="1">
    <citation type="journal article" date="2023" name="Insect Mol. Biol.">
        <title>Genome sequencing provides insights into the evolution of gene families encoding plant cell wall-degrading enzymes in longhorned beetles.</title>
        <authorList>
            <person name="Shin N.R."/>
            <person name="Okamura Y."/>
            <person name="Kirsch R."/>
            <person name="Pauchet Y."/>
        </authorList>
    </citation>
    <scope>NUCLEOTIDE SEQUENCE</scope>
    <source>
        <strain evidence="15">MMC_N1</strain>
    </source>
</reference>